<gene>
    <name evidence="1" type="ORF">GOQ27_16730</name>
</gene>
<evidence type="ECO:0000313" key="2">
    <source>
        <dbReference type="Proteomes" id="UP000724672"/>
    </source>
</evidence>
<dbReference type="Proteomes" id="UP000724672">
    <property type="component" value="Unassembled WGS sequence"/>
</dbReference>
<dbReference type="SUPFAM" id="SSF53335">
    <property type="entry name" value="S-adenosyl-L-methionine-dependent methyltransferases"/>
    <property type="match status" value="1"/>
</dbReference>
<dbReference type="AlphaFoldDB" id="A0A942Z816"/>
<comment type="caution">
    <text evidence="1">The sequence shown here is derived from an EMBL/GenBank/DDBJ whole genome shotgun (WGS) entry which is preliminary data.</text>
</comment>
<accession>A0A942Z816</accession>
<dbReference type="InterPro" id="IPR029063">
    <property type="entry name" value="SAM-dependent_MTases_sf"/>
</dbReference>
<organism evidence="1 2">
    <name type="scientific">Anaeromonas frigoriresistens</name>
    <dbReference type="NCBI Taxonomy" id="2683708"/>
    <lineage>
        <taxon>Bacteria</taxon>
        <taxon>Bacillati</taxon>
        <taxon>Bacillota</taxon>
        <taxon>Tissierellia</taxon>
        <taxon>Tissierellales</taxon>
        <taxon>Thermohalobacteraceae</taxon>
        <taxon>Anaeromonas</taxon>
    </lineage>
</organism>
<keyword evidence="1" id="KW-0489">Methyltransferase</keyword>
<keyword evidence="2" id="KW-1185">Reference proteome</keyword>
<dbReference type="Pfam" id="PF13489">
    <property type="entry name" value="Methyltransf_23"/>
    <property type="match status" value="1"/>
</dbReference>
<evidence type="ECO:0000313" key="1">
    <source>
        <dbReference type="EMBL" id="MBS4540126.1"/>
    </source>
</evidence>
<proteinExistence type="predicted"/>
<dbReference type="GO" id="GO:0032259">
    <property type="term" value="P:methylation"/>
    <property type="evidence" value="ECO:0007669"/>
    <property type="project" value="UniProtKB-KW"/>
</dbReference>
<dbReference type="RefSeq" id="WP_203368015.1">
    <property type="nucleotide sequence ID" value="NZ_WSFT01000053.1"/>
</dbReference>
<sequence>MEITIRKKHRKLNHYKTRGCPLCRSINTKFFYKGKKRDNYRSYFCCNNCDLVFVDKWQQLNKFDELSRYKEHNNDPNDKGYRKFLSRLIKELIPYLNEGMLGLDYGCGPVPALSMIMRNKRYNMKIYDPYFYRRKRVLNERFDFITSSEVIEHFNNPYGEFIRLNKLLKKNGYLAIMTNLLNDKENFKNWHYKNDLTHISFYSKETMRWIANKFNYKVFFPNRNVIIFKKIRGGQL</sequence>
<protein>
    <submittedName>
        <fullName evidence="1">Class I SAM-dependent methyltransferase</fullName>
    </submittedName>
</protein>
<dbReference type="EMBL" id="WSFT01000053">
    <property type="protein sequence ID" value="MBS4540126.1"/>
    <property type="molecule type" value="Genomic_DNA"/>
</dbReference>
<dbReference type="Gene3D" id="3.40.50.150">
    <property type="entry name" value="Vaccinia Virus protein VP39"/>
    <property type="match status" value="1"/>
</dbReference>
<dbReference type="GO" id="GO:0008168">
    <property type="term" value="F:methyltransferase activity"/>
    <property type="evidence" value="ECO:0007669"/>
    <property type="project" value="UniProtKB-KW"/>
</dbReference>
<keyword evidence="1" id="KW-0808">Transferase</keyword>
<name>A0A942Z816_9FIRM</name>
<reference evidence="1" key="1">
    <citation type="submission" date="2019-12" db="EMBL/GenBank/DDBJ databases">
        <title>Clostridiaceae gen. nov. sp. nov., isolated from sediment in Xinjiang, China.</title>
        <authorList>
            <person name="Zhang R."/>
        </authorList>
    </citation>
    <scope>NUCLEOTIDE SEQUENCE</scope>
    <source>
        <strain evidence="1">D2Q-11</strain>
    </source>
</reference>